<reference evidence="2" key="1">
    <citation type="submission" date="2016-05" db="EMBL/GenBank/DDBJ databases">
        <title>Comparative genomics of biotechnologically important yeasts.</title>
        <authorList>
            <consortium name="DOE Joint Genome Institute"/>
            <person name="Riley R."/>
            <person name="Haridas S."/>
            <person name="Wolfe K.H."/>
            <person name="Lopes M.R."/>
            <person name="Hittinger C.T."/>
            <person name="Goker M."/>
            <person name="Salamov A."/>
            <person name="Wisecaver J."/>
            <person name="Long T.M."/>
            <person name="Aerts A.L."/>
            <person name="Barry K."/>
            <person name="Choi C."/>
            <person name="Clum A."/>
            <person name="Coughlan A.Y."/>
            <person name="Deshpande S."/>
            <person name="Douglass A.P."/>
            <person name="Hanson S.J."/>
            <person name="Klenk H.-P."/>
            <person name="Labutti K."/>
            <person name="Lapidus A."/>
            <person name="Lindquist E."/>
            <person name="Lipzen A."/>
            <person name="Meier-Kolthoff J.P."/>
            <person name="Ohm R.A."/>
            <person name="Otillar R.P."/>
            <person name="Pangilinan J."/>
            <person name="Peng Y."/>
            <person name="Rokas A."/>
            <person name="Rosa C.A."/>
            <person name="Scheuner C."/>
            <person name="Sibirny A.A."/>
            <person name="Slot J.C."/>
            <person name="Stielow J.B."/>
            <person name="Sun H."/>
            <person name="Kurtzman C.P."/>
            <person name="Blackwell M."/>
            <person name="Grigoriev I.V."/>
            <person name="Jeffries T.W."/>
        </authorList>
    </citation>
    <scope>NUCLEOTIDE SEQUENCE [LARGE SCALE GENOMIC DNA]</scope>
    <source>
        <strain evidence="2">NRRL Y-12698</strain>
    </source>
</reference>
<dbReference type="GeneID" id="30144849"/>
<sequence>MGHWLTSVDHGLIRFNMAGLNPKTLREAIEVPLQRSSILLLSIEHADLVELRLQSVSIASVRWT</sequence>
<protein>
    <submittedName>
        <fullName evidence="1">Uncharacterized protein</fullName>
    </submittedName>
</protein>
<organism evidence="1 2">
    <name type="scientific">Babjeviella inositovora NRRL Y-12698</name>
    <dbReference type="NCBI Taxonomy" id="984486"/>
    <lineage>
        <taxon>Eukaryota</taxon>
        <taxon>Fungi</taxon>
        <taxon>Dikarya</taxon>
        <taxon>Ascomycota</taxon>
        <taxon>Saccharomycotina</taxon>
        <taxon>Pichiomycetes</taxon>
        <taxon>Serinales incertae sedis</taxon>
        <taxon>Babjeviella</taxon>
    </lineage>
</organism>
<proteinExistence type="predicted"/>
<evidence type="ECO:0000313" key="2">
    <source>
        <dbReference type="Proteomes" id="UP000094336"/>
    </source>
</evidence>
<evidence type="ECO:0000313" key="1">
    <source>
        <dbReference type="EMBL" id="ODQ80741.1"/>
    </source>
</evidence>
<name>A0A1E3QST2_9ASCO</name>
<keyword evidence="2" id="KW-1185">Reference proteome</keyword>
<dbReference type="EMBL" id="KV454429">
    <property type="protein sequence ID" value="ODQ80741.1"/>
    <property type="molecule type" value="Genomic_DNA"/>
</dbReference>
<dbReference type="Proteomes" id="UP000094336">
    <property type="component" value="Unassembled WGS sequence"/>
</dbReference>
<dbReference type="RefSeq" id="XP_018986069.1">
    <property type="nucleotide sequence ID" value="XM_019126995.1"/>
</dbReference>
<dbReference type="AlphaFoldDB" id="A0A1E3QST2"/>
<gene>
    <name evidence="1" type="ORF">BABINDRAFT_126630</name>
</gene>
<accession>A0A1E3QST2</accession>